<organism evidence="1 2">
    <name type="scientific">Rhodococcus olei</name>
    <dbReference type="NCBI Taxonomy" id="2161675"/>
    <lineage>
        <taxon>Bacteria</taxon>
        <taxon>Bacillati</taxon>
        <taxon>Actinomycetota</taxon>
        <taxon>Actinomycetes</taxon>
        <taxon>Mycobacteriales</taxon>
        <taxon>Nocardiaceae</taxon>
        <taxon>Rhodococcus</taxon>
    </lineage>
</organism>
<evidence type="ECO:0000313" key="2">
    <source>
        <dbReference type="Proteomes" id="UP001501183"/>
    </source>
</evidence>
<comment type="caution">
    <text evidence="1">The sequence shown here is derived from an EMBL/GenBank/DDBJ whole genome shotgun (WGS) entry which is preliminary data.</text>
</comment>
<accession>A0ABP8NT62</accession>
<dbReference type="RefSeq" id="WP_345341943.1">
    <property type="nucleotide sequence ID" value="NZ_BAABFB010000017.1"/>
</dbReference>
<gene>
    <name evidence="1" type="ORF">GCM10023094_05750</name>
</gene>
<sequence length="82" mass="9110">MTPAAAVDPTDQGHFRTTTESFNRRWTFATRDGQVASLDAQPVPVREFVRSMLGGRRFTDTAVTVTDTGFHIALWNLTPSRA</sequence>
<keyword evidence="2" id="KW-1185">Reference proteome</keyword>
<protein>
    <submittedName>
        <fullName evidence="1">Uncharacterized protein</fullName>
    </submittedName>
</protein>
<dbReference type="Proteomes" id="UP001501183">
    <property type="component" value="Unassembled WGS sequence"/>
</dbReference>
<name>A0ABP8NT62_9NOCA</name>
<proteinExistence type="predicted"/>
<evidence type="ECO:0000313" key="1">
    <source>
        <dbReference type="EMBL" id="GAA4472915.1"/>
    </source>
</evidence>
<reference evidence="2" key="1">
    <citation type="journal article" date="2019" name="Int. J. Syst. Evol. Microbiol.">
        <title>The Global Catalogue of Microorganisms (GCM) 10K type strain sequencing project: providing services to taxonomists for standard genome sequencing and annotation.</title>
        <authorList>
            <consortium name="The Broad Institute Genomics Platform"/>
            <consortium name="The Broad Institute Genome Sequencing Center for Infectious Disease"/>
            <person name="Wu L."/>
            <person name="Ma J."/>
        </authorList>
    </citation>
    <scope>NUCLEOTIDE SEQUENCE [LARGE SCALE GENOMIC DNA]</scope>
    <source>
        <strain evidence="2">JCM 32206</strain>
    </source>
</reference>
<dbReference type="EMBL" id="BAABFB010000017">
    <property type="protein sequence ID" value="GAA4472915.1"/>
    <property type="molecule type" value="Genomic_DNA"/>
</dbReference>